<accession>A0ABU2JA78</accession>
<dbReference type="PANTHER" id="PTHR45138">
    <property type="entry name" value="REGULATORY COMPONENTS OF SENSORY TRANSDUCTION SYSTEM"/>
    <property type="match status" value="1"/>
</dbReference>
<dbReference type="InterPro" id="IPR000700">
    <property type="entry name" value="PAS-assoc_C"/>
</dbReference>
<feature type="domain" description="PAC" evidence="2">
    <location>
        <begin position="101"/>
        <end position="152"/>
    </location>
</feature>
<gene>
    <name evidence="4" type="ORF">RM423_09505</name>
</gene>
<dbReference type="InterPro" id="IPR000160">
    <property type="entry name" value="GGDEF_dom"/>
</dbReference>
<dbReference type="NCBIfam" id="TIGR00254">
    <property type="entry name" value="GGDEF"/>
    <property type="match status" value="1"/>
</dbReference>
<dbReference type="Pfam" id="PF00989">
    <property type="entry name" value="PAS"/>
    <property type="match status" value="1"/>
</dbReference>
<dbReference type="Pfam" id="PF00990">
    <property type="entry name" value="GGDEF"/>
    <property type="match status" value="1"/>
</dbReference>
<dbReference type="PANTHER" id="PTHR45138:SF9">
    <property type="entry name" value="DIGUANYLATE CYCLASE DGCM-RELATED"/>
    <property type="match status" value="1"/>
</dbReference>
<dbReference type="Gene3D" id="3.30.450.20">
    <property type="entry name" value="PAS domain"/>
    <property type="match status" value="1"/>
</dbReference>
<name>A0ABU2JA78_9ACTN</name>
<dbReference type="SUPFAM" id="SSF55781">
    <property type="entry name" value="GAF domain-like"/>
    <property type="match status" value="1"/>
</dbReference>
<dbReference type="NCBIfam" id="TIGR00229">
    <property type="entry name" value="sensory_box"/>
    <property type="match status" value="1"/>
</dbReference>
<comment type="caution">
    <text evidence="4">The sequence shown here is derived from an EMBL/GenBank/DDBJ whole genome shotgun (WGS) entry which is preliminary data.</text>
</comment>
<evidence type="ECO:0000313" key="5">
    <source>
        <dbReference type="Proteomes" id="UP001183176"/>
    </source>
</evidence>
<dbReference type="SMART" id="SM00065">
    <property type="entry name" value="GAF"/>
    <property type="match status" value="1"/>
</dbReference>
<feature type="domain" description="PAS" evidence="1">
    <location>
        <begin position="27"/>
        <end position="97"/>
    </location>
</feature>
<reference evidence="5" key="1">
    <citation type="submission" date="2023-07" db="EMBL/GenBank/DDBJ databases">
        <title>30 novel species of actinomycetes from the DSMZ collection.</title>
        <authorList>
            <person name="Nouioui I."/>
        </authorList>
    </citation>
    <scope>NUCLEOTIDE SEQUENCE [LARGE SCALE GENOMIC DNA]</scope>
    <source>
        <strain evidence="5">DSM 44399</strain>
    </source>
</reference>
<keyword evidence="5" id="KW-1185">Reference proteome</keyword>
<dbReference type="EC" id="2.7.7.65" evidence="4"/>
<evidence type="ECO:0000259" key="3">
    <source>
        <dbReference type="PROSITE" id="PS50887"/>
    </source>
</evidence>
<dbReference type="GO" id="GO:0052621">
    <property type="term" value="F:diguanylate cyclase activity"/>
    <property type="evidence" value="ECO:0007669"/>
    <property type="project" value="UniProtKB-EC"/>
</dbReference>
<dbReference type="InterPro" id="IPR029787">
    <property type="entry name" value="Nucleotide_cyclase"/>
</dbReference>
<dbReference type="InterPro" id="IPR035965">
    <property type="entry name" value="PAS-like_dom_sf"/>
</dbReference>
<dbReference type="Gene3D" id="3.30.450.40">
    <property type="match status" value="1"/>
</dbReference>
<dbReference type="Gene3D" id="3.30.70.270">
    <property type="match status" value="1"/>
</dbReference>
<evidence type="ECO:0000313" key="4">
    <source>
        <dbReference type="EMBL" id="MDT0261628.1"/>
    </source>
</evidence>
<keyword evidence="4" id="KW-0808">Transferase</keyword>
<dbReference type="InterPro" id="IPR000014">
    <property type="entry name" value="PAS"/>
</dbReference>
<dbReference type="PROSITE" id="PS50887">
    <property type="entry name" value="GGDEF"/>
    <property type="match status" value="1"/>
</dbReference>
<proteinExistence type="predicted"/>
<evidence type="ECO:0000259" key="2">
    <source>
        <dbReference type="PROSITE" id="PS50113"/>
    </source>
</evidence>
<dbReference type="SUPFAM" id="SSF55785">
    <property type="entry name" value="PYP-like sensor domain (PAS domain)"/>
    <property type="match status" value="1"/>
</dbReference>
<organism evidence="4 5">
    <name type="scientific">Jatrophihabitans lederbergiae</name>
    <dbReference type="NCBI Taxonomy" id="3075547"/>
    <lineage>
        <taxon>Bacteria</taxon>
        <taxon>Bacillati</taxon>
        <taxon>Actinomycetota</taxon>
        <taxon>Actinomycetes</taxon>
        <taxon>Jatrophihabitantales</taxon>
        <taxon>Jatrophihabitantaceae</taxon>
        <taxon>Jatrophihabitans</taxon>
    </lineage>
</organism>
<dbReference type="RefSeq" id="WP_311422783.1">
    <property type="nucleotide sequence ID" value="NZ_JAVREH010000009.1"/>
</dbReference>
<sequence length="467" mass="49787">MTGDGGSIPVERREFADEHGALPGGLPPDLYRRIFAASPVGIALSNERGLWVTANPAMCRLFGRTEAEMLGHSGAEFTHPDDLDMHRRAIEIIASTEGGVAHLDKRVLRPDGEVRWVSLTASHTTGPNGQVWTVSHAQDITDRKAAEQAAAESDADLAAVARVIRRVHSGADARDIVVQACRDIAAASYAALAEPQSDPPALRITACSDPSLVGLSVPLSATSASVTAFRTGKPAFFPVPEQDPLASPALLHATRSRSMYLVPIANEHGVSGLLVVGWRTQVPDLADRRAHAVTLLADHAGVALRQATLLGELQRLADTDQLTGVPNRRGWDEQLGHLLAMTRRSGEPLTVAMADLDHFKSFNDSHGHHAGDELLRQFTSAARAALRGGDLFARWGGEEFTIALPQCSAGNAGTVLNRIRTVAGSGQTCSIGYVVFDGNETAEALMDRADRALYAAKRAGRNTIIMA</sequence>
<evidence type="ECO:0000259" key="1">
    <source>
        <dbReference type="PROSITE" id="PS50112"/>
    </source>
</evidence>
<dbReference type="EMBL" id="JAVREH010000009">
    <property type="protein sequence ID" value="MDT0261628.1"/>
    <property type="molecule type" value="Genomic_DNA"/>
</dbReference>
<dbReference type="SMART" id="SM00267">
    <property type="entry name" value="GGDEF"/>
    <property type="match status" value="1"/>
</dbReference>
<dbReference type="PROSITE" id="PS50112">
    <property type="entry name" value="PAS"/>
    <property type="match status" value="1"/>
</dbReference>
<dbReference type="InterPro" id="IPR043128">
    <property type="entry name" value="Rev_trsase/Diguanyl_cyclase"/>
</dbReference>
<dbReference type="InterPro" id="IPR029016">
    <property type="entry name" value="GAF-like_dom_sf"/>
</dbReference>
<dbReference type="Proteomes" id="UP001183176">
    <property type="component" value="Unassembled WGS sequence"/>
</dbReference>
<dbReference type="CDD" id="cd01949">
    <property type="entry name" value="GGDEF"/>
    <property type="match status" value="1"/>
</dbReference>
<dbReference type="SMART" id="SM00091">
    <property type="entry name" value="PAS"/>
    <property type="match status" value="1"/>
</dbReference>
<dbReference type="Pfam" id="PF13185">
    <property type="entry name" value="GAF_2"/>
    <property type="match status" value="1"/>
</dbReference>
<keyword evidence="4" id="KW-0548">Nucleotidyltransferase</keyword>
<dbReference type="SUPFAM" id="SSF55073">
    <property type="entry name" value="Nucleotide cyclase"/>
    <property type="match status" value="1"/>
</dbReference>
<dbReference type="InterPro" id="IPR013767">
    <property type="entry name" value="PAS_fold"/>
</dbReference>
<protein>
    <submittedName>
        <fullName evidence="4">Diguanylate cyclase</fullName>
        <ecNumber evidence="4">2.7.7.65</ecNumber>
    </submittedName>
</protein>
<dbReference type="PROSITE" id="PS50113">
    <property type="entry name" value="PAC"/>
    <property type="match status" value="1"/>
</dbReference>
<dbReference type="InterPro" id="IPR050469">
    <property type="entry name" value="Diguanylate_Cyclase"/>
</dbReference>
<feature type="domain" description="GGDEF" evidence="3">
    <location>
        <begin position="347"/>
        <end position="467"/>
    </location>
</feature>
<dbReference type="InterPro" id="IPR003018">
    <property type="entry name" value="GAF"/>
</dbReference>
<dbReference type="CDD" id="cd00130">
    <property type="entry name" value="PAS"/>
    <property type="match status" value="1"/>
</dbReference>